<accession>D8Q1N8</accession>
<gene>
    <name evidence="1" type="ORF">SCHCODRAFT_108315</name>
</gene>
<dbReference type="HOGENOM" id="CLU_110364_0_0_1"/>
<reference evidence="1 2" key="1">
    <citation type="journal article" date="2010" name="Nat. Biotechnol.">
        <title>Genome sequence of the model mushroom Schizophyllum commune.</title>
        <authorList>
            <person name="Ohm R.A."/>
            <person name="de Jong J.F."/>
            <person name="Lugones L.G."/>
            <person name="Aerts A."/>
            <person name="Kothe E."/>
            <person name="Stajich J.E."/>
            <person name="de Vries R.P."/>
            <person name="Record E."/>
            <person name="Levasseur A."/>
            <person name="Baker S.E."/>
            <person name="Bartholomew K.A."/>
            <person name="Coutinho P.M."/>
            <person name="Erdmann S."/>
            <person name="Fowler T.J."/>
            <person name="Gathman A.C."/>
            <person name="Lombard V."/>
            <person name="Henrissat B."/>
            <person name="Knabe N."/>
            <person name="Kuees U."/>
            <person name="Lilly W.W."/>
            <person name="Lindquist E."/>
            <person name="Lucas S."/>
            <person name="Magnuson J.K."/>
            <person name="Piumi F."/>
            <person name="Raudaskoski M."/>
            <person name="Salamov A."/>
            <person name="Schmutz J."/>
            <person name="Schwarze F.W.M.R."/>
            <person name="vanKuyk P.A."/>
            <person name="Horton J.S."/>
            <person name="Grigoriev I.V."/>
            <person name="Woesten H.A.B."/>
        </authorList>
    </citation>
    <scope>NUCLEOTIDE SEQUENCE [LARGE SCALE GENOMIC DNA]</scope>
    <source>
        <strain evidence="2">H4-8 / FGSC 9210</strain>
    </source>
</reference>
<dbReference type="RefSeq" id="XP_003032872.1">
    <property type="nucleotide sequence ID" value="XM_003032826.1"/>
</dbReference>
<dbReference type="KEGG" id="scm:SCHCO_02665838"/>
<feature type="non-terminal residue" evidence="1">
    <location>
        <position position="165"/>
    </location>
</feature>
<dbReference type="OrthoDB" id="3180452at2759"/>
<proteinExistence type="predicted"/>
<evidence type="ECO:0000313" key="1">
    <source>
        <dbReference type="EMBL" id="EFI97969.1"/>
    </source>
</evidence>
<protein>
    <submittedName>
        <fullName evidence="1">Uncharacterized protein</fullName>
    </submittedName>
</protein>
<dbReference type="InParanoid" id="D8Q1N8"/>
<name>D8Q1N8_SCHCM</name>
<dbReference type="GeneID" id="9590995"/>
<evidence type="ECO:0000313" key="2">
    <source>
        <dbReference type="Proteomes" id="UP000007431"/>
    </source>
</evidence>
<organism evidence="2">
    <name type="scientific">Schizophyllum commune (strain H4-8 / FGSC 9210)</name>
    <name type="common">Split gill fungus</name>
    <dbReference type="NCBI Taxonomy" id="578458"/>
    <lineage>
        <taxon>Eukaryota</taxon>
        <taxon>Fungi</taxon>
        <taxon>Dikarya</taxon>
        <taxon>Basidiomycota</taxon>
        <taxon>Agaricomycotina</taxon>
        <taxon>Agaricomycetes</taxon>
        <taxon>Agaricomycetidae</taxon>
        <taxon>Agaricales</taxon>
        <taxon>Schizophyllaceae</taxon>
        <taxon>Schizophyllum</taxon>
    </lineage>
</organism>
<sequence>MSAAVVVLESLNQFVVNASSARDLVNDAAITNIKDQGAAIEYSINGAYFGLQGLELCGRAGKLVNKSPLDENVATRVLFAFGDYVQVYVGLMIALVDKHDVLVSSGSPLAPDGAIIAKEIADLQYELTNYQGWLNVLLPAHLTELANLMKQVNDAFAKAAAKYTK</sequence>
<dbReference type="VEuPathDB" id="FungiDB:SCHCODRAFT_02665838"/>
<dbReference type="AlphaFoldDB" id="D8Q1N8"/>
<dbReference type="Proteomes" id="UP000007431">
    <property type="component" value="Unassembled WGS sequence"/>
</dbReference>
<keyword evidence="2" id="KW-1185">Reference proteome</keyword>
<dbReference type="EMBL" id="GL377305">
    <property type="protein sequence ID" value="EFI97969.1"/>
    <property type="molecule type" value="Genomic_DNA"/>
</dbReference>